<dbReference type="EMBL" id="JBFRUW010000005">
    <property type="protein sequence ID" value="MFA0567234.1"/>
    <property type="molecule type" value="Genomic_DNA"/>
</dbReference>
<dbReference type="PRINTS" id="PR00344">
    <property type="entry name" value="BCTRLSENSOR"/>
</dbReference>
<dbReference type="PROSITE" id="PS50885">
    <property type="entry name" value="HAMP"/>
    <property type="match status" value="1"/>
</dbReference>
<keyword evidence="18" id="KW-1185">Reference proteome</keyword>
<dbReference type="EC" id="2.7.13.3" evidence="3"/>
<dbReference type="SMART" id="SM00448">
    <property type="entry name" value="REC"/>
    <property type="match status" value="1"/>
</dbReference>
<feature type="transmembrane region" description="Helical" evidence="12">
    <location>
        <begin position="175"/>
        <end position="197"/>
    </location>
</feature>
<feature type="coiled-coil region" evidence="11">
    <location>
        <begin position="256"/>
        <end position="287"/>
    </location>
</feature>
<evidence type="ECO:0000256" key="4">
    <source>
        <dbReference type="ARBA" id="ARBA00022553"/>
    </source>
</evidence>
<dbReference type="CDD" id="cd17546">
    <property type="entry name" value="REC_hyHK_CKI1_RcsC-like"/>
    <property type="match status" value="1"/>
</dbReference>
<dbReference type="CDD" id="cd00082">
    <property type="entry name" value="HisKA"/>
    <property type="match status" value="1"/>
</dbReference>
<dbReference type="InterPro" id="IPR036641">
    <property type="entry name" value="HPT_dom_sf"/>
</dbReference>
<dbReference type="InterPro" id="IPR036097">
    <property type="entry name" value="HisK_dim/P_sf"/>
</dbReference>
<dbReference type="Proteomes" id="UP001570417">
    <property type="component" value="Unassembled WGS sequence"/>
</dbReference>
<dbReference type="Pfam" id="PF09984">
    <property type="entry name" value="sCache_4"/>
    <property type="match status" value="1"/>
</dbReference>
<evidence type="ECO:0000256" key="10">
    <source>
        <dbReference type="PROSITE-ProRule" id="PRU00169"/>
    </source>
</evidence>
<dbReference type="RefSeq" id="WP_273294740.1">
    <property type="nucleotide sequence ID" value="NZ_JBFRUW010000005.1"/>
</dbReference>
<dbReference type="InterPro" id="IPR003594">
    <property type="entry name" value="HATPase_dom"/>
</dbReference>
<dbReference type="InterPro" id="IPR011006">
    <property type="entry name" value="CheY-like_superfamily"/>
</dbReference>
<dbReference type="Gene3D" id="1.10.287.130">
    <property type="match status" value="1"/>
</dbReference>
<feature type="modified residue" description="4-aspartylphosphate" evidence="10">
    <location>
        <position position="716"/>
    </location>
</feature>
<keyword evidence="11" id="KW-0175">Coiled coil</keyword>
<dbReference type="PANTHER" id="PTHR45339">
    <property type="entry name" value="HYBRID SIGNAL TRANSDUCTION HISTIDINE KINASE J"/>
    <property type="match status" value="1"/>
</dbReference>
<evidence type="ECO:0000259" key="16">
    <source>
        <dbReference type="PROSITE" id="PS50894"/>
    </source>
</evidence>
<comment type="catalytic activity">
    <reaction evidence="1">
        <text>ATP + protein L-histidine = ADP + protein N-phospho-L-histidine.</text>
        <dbReference type="EC" id="2.7.13.3"/>
    </reaction>
</comment>
<feature type="domain" description="HAMP" evidence="15">
    <location>
        <begin position="198"/>
        <end position="250"/>
    </location>
</feature>
<keyword evidence="5 17" id="KW-0808">Transferase</keyword>
<keyword evidence="7" id="KW-0378">Hydrolase</keyword>
<dbReference type="Pfam" id="PF00072">
    <property type="entry name" value="Response_reg"/>
    <property type="match status" value="1"/>
</dbReference>
<evidence type="ECO:0000256" key="7">
    <source>
        <dbReference type="ARBA" id="ARBA00022801"/>
    </source>
</evidence>
<evidence type="ECO:0000313" key="18">
    <source>
        <dbReference type="Proteomes" id="UP001570417"/>
    </source>
</evidence>
<dbReference type="SUPFAM" id="SSF47226">
    <property type="entry name" value="Histidine-containing phosphotransfer domain, HPT domain"/>
    <property type="match status" value="1"/>
</dbReference>
<keyword evidence="12" id="KW-0812">Transmembrane</keyword>
<dbReference type="SUPFAM" id="SSF55874">
    <property type="entry name" value="ATPase domain of HSP90 chaperone/DNA topoisomerase II/histidine kinase"/>
    <property type="match status" value="1"/>
</dbReference>
<dbReference type="Gene3D" id="3.40.50.2300">
    <property type="match status" value="1"/>
</dbReference>
<proteinExistence type="predicted"/>
<dbReference type="Gene3D" id="6.10.340.10">
    <property type="match status" value="1"/>
</dbReference>
<keyword evidence="12" id="KW-0472">Membrane</keyword>
<dbReference type="SUPFAM" id="SSF158472">
    <property type="entry name" value="HAMP domain-like"/>
    <property type="match status" value="1"/>
</dbReference>
<dbReference type="PROSITE" id="PS50110">
    <property type="entry name" value="RESPONSE_REGULATORY"/>
    <property type="match status" value="1"/>
</dbReference>
<dbReference type="SUPFAM" id="SSF52172">
    <property type="entry name" value="CheY-like"/>
    <property type="match status" value="2"/>
</dbReference>
<evidence type="ECO:0000256" key="9">
    <source>
        <dbReference type="PROSITE-ProRule" id="PRU00110"/>
    </source>
</evidence>
<accession>A0ABV4N782</accession>
<feature type="domain" description="Histidine kinase" evidence="13">
    <location>
        <begin position="297"/>
        <end position="518"/>
    </location>
</feature>
<dbReference type="SMART" id="SM00304">
    <property type="entry name" value="HAMP"/>
    <property type="match status" value="1"/>
</dbReference>
<dbReference type="GO" id="GO:0004673">
    <property type="term" value="F:protein histidine kinase activity"/>
    <property type="evidence" value="ECO:0007669"/>
    <property type="project" value="UniProtKB-EC"/>
</dbReference>
<evidence type="ECO:0000256" key="8">
    <source>
        <dbReference type="ARBA" id="ARBA00023012"/>
    </source>
</evidence>
<dbReference type="InterPro" id="IPR019247">
    <property type="entry name" value="Histidine_kinase_BarA_N"/>
</dbReference>
<dbReference type="Pfam" id="PF00672">
    <property type="entry name" value="HAMP"/>
    <property type="match status" value="1"/>
</dbReference>
<dbReference type="PROSITE" id="PS50894">
    <property type="entry name" value="HPT"/>
    <property type="match status" value="1"/>
</dbReference>
<dbReference type="NCBIfam" id="NF008318">
    <property type="entry name" value="PRK11107.1"/>
    <property type="match status" value="1"/>
</dbReference>
<evidence type="ECO:0000313" key="17">
    <source>
        <dbReference type="EMBL" id="MFA0567234.1"/>
    </source>
</evidence>
<evidence type="ECO:0000259" key="13">
    <source>
        <dbReference type="PROSITE" id="PS50109"/>
    </source>
</evidence>
<evidence type="ECO:0000256" key="6">
    <source>
        <dbReference type="ARBA" id="ARBA00022777"/>
    </source>
</evidence>
<comment type="caution">
    <text evidence="17">The sequence shown here is derived from an EMBL/GenBank/DDBJ whole genome shotgun (WGS) entry which is preliminary data.</text>
</comment>
<keyword evidence="4 10" id="KW-0597">Phosphoprotein</keyword>
<evidence type="ECO:0000256" key="3">
    <source>
        <dbReference type="ARBA" id="ARBA00012438"/>
    </source>
</evidence>
<evidence type="ECO:0000259" key="14">
    <source>
        <dbReference type="PROSITE" id="PS50110"/>
    </source>
</evidence>
<dbReference type="Gene3D" id="1.20.120.160">
    <property type="entry name" value="HPT domain"/>
    <property type="match status" value="1"/>
</dbReference>
<feature type="domain" description="Response regulatory" evidence="14">
    <location>
        <begin position="667"/>
        <end position="783"/>
    </location>
</feature>
<dbReference type="SMART" id="SM00073">
    <property type="entry name" value="HPT"/>
    <property type="match status" value="1"/>
</dbReference>
<protein>
    <recommendedName>
        <fullName evidence="3">histidine kinase</fullName>
        <ecNumber evidence="3">2.7.13.3</ecNumber>
    </recommendedName>
</protein>
<dbReference type="SUPFAM" id="SSF47384">
    <property type="entry name" value="Homodimeric domain of signal transducing histidine kinase"/>
    <property type="match status" value="1"/>
</dbReference>
<feature type="transmembrane region" description="Helical" evidence="12">
    <location>
        <begin position="6"/>
        <end position="29"/>
    </location>
</feature>
<keyword evidence="6 17" id="KW-0418">Kinase</keyword>
<evidence type="ECO:0000256" key="1">
    <source>
        <dbReference type="ARBA" id="ARBA00000085"/>
    </source>
</evidence>
<gene>
    <name evidence="17" type="primary">barA</name>
    <name evidence="17" type="ORF">AB4566_02960</name>
</gene>
<dbReference type="SMART" id="SM00387">
    <property type="entry name" value="HATPase_c"/>
    <property type="match status" value="1"/>
</dbReference>
<dbReference type="SMART" id="SM00388">
    <property type="entry name" value="HisKA"/>
    <property type="match status" value="1"/>
</dbReference>
<dbReference type="Gene3D" id="3.30.565.10">
    <property type="entry name" value="Histidine kinase-like ATPase, C-terminal domain"/>
    <property type="match status" value="1"/>
</dbReference>
<keyword evidence="8" id="KW-0902">Two-component regulatory system</keyword>
<feature type="modified residue" description="Phosphohistidine" evidence="9">
    <location>
        <position position="876"/>
    </location>
</feature>
<dbReference type="Pfam" id="PF02518">
    <property type="entry name" value="HATPase_c"/>
    <property type="match status" value="1"/>
</dbReference>
<evidence type="ECO:0000256" key="2">
    <source>
        <dbReference type="ARBA" id="ARBA00004370"/>
    </source>
</evidence>
<sequence>MTRYGLRARVITLTLAPTLIIGLLLSAFFSFNRYQDLEGQVINTGTSIIEPLAIASESGMKLESRESVRQLISYAHRKNSKLVRSIAVFDERHELFVTSNFHPDFESLTYPKDKPIPHLGSSILLDNTLILRTPIVAEGQFLNSANGQSQSNQAIGYIAIELDLSSLRLQQYQEVFSAFLVLILGLGLSAVFAFRLMHDVTQPITHMKNMVDRIRRGHLDVRIEGKMHGELDSLKNGINAMAVSLSEYHVEMQHSIDQATSDLRETLEQLEIQNVELDIAKKRAQEAARVKSEFLANMSHELRTPLNGVIGFTRQMLKTQLSNSQTDYLQTIERSANNLLNIINDILDFSKLEAGKLALENIPFEFQSSLEEVVNLQATSAHEKGLELTLKIDPKVPAGLVGDPLRIQQVLTNLVGNSIKFTERGNIDISVEMRSQTADSIELQFMVRDTGIGISERQQAQLFQAFSQADASISRRYGGTGLGLVITQKLVSQMDGEISLTSRLHQGSTFWFTLRLSATDMPMTDVVDTQTLQDKQLLLIEPNMQAASITQQVLTQEGLVVTYRSAMPEETTPYDYVLLNLAANQEYELETVKSWAKHAREISQNVIIGTPSTELALGDQLMNQLDVHCMTKPLSRKKLLQTLVSNQTPILNAPIVEVTTEEKLPLTVLAVDDNPANLKLITALLQERVETVVSCTNGQKAIDKATLTKFDIIFMDIQMPHMDGVTACQRIKELANNADTPVIAVTAHAMSGERDRLLEAGMDDYLTKPIEEHVLQQVLLHWNPNAGEIQIEKIDPEHPVMTAEVIQDSHIEPETKEHKDIIIDWQAAMKQAANKEDLAKDMLQMLVDFIPEVYDTTEKAIEDSSYPVDDLLYFIHKMHGSSSYSGVPRLKSICATLEKALRSGESIEDVEPELFELQDELDKVQAAAVHYLPPQHSDSLDAGS</sequence>
<dbReference type="InterPro" id="IPR005467">
    <property type="entry name" value="His_kinase_dom"/>
</dbReference>
<dbReference type="InterPro" id="IPR008207">
    <property type="entry name" value="Sig_transdc_His_kin_Hpt_dom"/>
</dbReference>
<comment type="subcellular location">
    <subcellularLocation>
        <location evidence="2">Membrane</location>
    </subcellularLocation>
</comment>
<dbReference type="Pfam" id="PF00512">
    <property type="entry name" value="HisKA"/>
    <property type="match status" value="1"/>
</dbReference>
<name>A0ABV4N782_9VIBR</name>
<dbReference type="InterPro" id="IPR001789">
    <property type="entry name" value="Sig_transdc_resp-reg_receiver"/>
</dbReference>
<evidence type="ECO:0000256" key="11">
    <source>
        <dbReference type="SAM" id="Coils"/>
    </source>
</evidence>
<dbReference type="InterPro" id="IPR003661">
    <property type="entry name" value="HisK_dim/P_dom"/>
</dbReference>
<dbReference type="CDD" id="cd06225">
    <property type="entry name" value="HAMP"/>
    <property type="match status" value="1"/>
</dbReference>
<dbReference type="CDD" id="cd16922">
    <property type="entry name" value="HATPase_EvgS-ArcB-TorS-like"/>
    <property type="match status" value="1"/>
</dbReference>
<dbReference type="PANTHER" id="PTHR45339:SF5">
    <property type="entry name" value="HISTIDINE KINASE"/>
    <property type="match status" value="1"/>
</dbReference>
<keyword evidence="12" id="KW-1133">Transmembrane helix</keyword>
<organism evidence="17 18">
    <name type="scientific">Vibrio gallaecicus</name>
    <dbReference type="NCBI Taxonomy" id="552386"/>
    <lineage>
        <taxon>Bacteria</taxon>
        <taxon>Pseudomonadati</taxon>
        <taxon>Pseudomonadota</taxon>
        <taxon>Gammaproteobacteria</taxon>
        <taxon>Vibrionales</taxon>
        <taxon>Vibrionaceae</taxon>
        <taxon>Vibrio</taxon>
    </lineage>
</organism>
<evidence type="ECO:0000256" key="12">
    <source>
        <dbReference type="SAM" id="Phobius"/>
    </source>
</evidence>
<evidence type="ECO:0000259" key="15">
    <source>
        <dbReference type="PROSITE" id="PS50885"/>
    </source>
</evidence>
<reference evidence="17 18" key="1">
    <citation type="journal article" date="2024" name="ISME J.">
        <title>Tailless and filamentous prophages are predominant in marine Vibrio.</title>
        <authorList>
            <person name="Steensen K."/>
            <person name="Seneca J."/>
            <person name="Bartlau N."/>
            <person name="Yu X.A."/>
            <person name="Hussain F.A."/>
            <person name="Polz M.F."/>
        </authorList>
    </citation>
    <scope>NUCLEOTIDE SEQUENCE [LARGE SCALE GENOMIC DNA]</scope>
    <source>
        <strain evidence="17 18">10N.222.51.A1</strain>
    </source>
</reference>
<dbReference type="InterPro" id="IPR004358">
    <property type="entry name" value="Sig_transdc_His_kin-like_C"/>
</dbReference>
<dbReference type="InterPro" id="IPR003660">
    <property type="entry name" value="HAMP_dom"/>
</dbReference>
<feature type="domain" description="HPt" evidence="16">
    <location>
        <begin position="835"/>
        <end position="928"/>
    </location>
</feature>
<dbReference type="InterPro" id="IPR036890">
    <property type="entry name" value="HATPase_C_sf"/>
</dbReference>
<evidence type="ECO:0000256" key="5">
    <source>
        <dbReference type="ARBA" id="ARBA00022679"/>
    </source>
</evidence>
<dbReference type="PROSITE" id="PS50109">
    <property type="entry name" value="HIS_KIN"/>
    <property type="match status" value="1"/>
</dbReference>
<dbReference type="Pfam" id="PF01627">
    <property type="entry name" value="Hpt"/>
    <property type="match status" value="1"/>
</dbReference>